<dbReference type="Gene3D" id="1.20.120.920">
    <property type="entry name" value="CRISPR-associated endonuclease Cas1, C-terminal domain"/>
    <property type="match status" value="1"/>
</dbReference>
<keyword evidence="4 14" id="KW-0479">Metal-binding</keyword>
<keyword evidence="2" id="KW-0548">Nucleotidyltransferase</keyword>
<dbReference type="NCBIfam" id="TIGR00287">
    <property type="entry name" value="cas1"/>
    <property type="match status" value="1"/>
</dbReference>
<evidence type="ECO:0000256" key="12">
    <source>
        <dbReference type="ARBA" id="ARBA00034120"/>
    </source>
</evidence>
<comment type="similarity">
    <text evidence="12">Belongs to the bacterial reverse transcriptase family.</text>
</comment>
<evidence type="ECO:0000256" key="4">
    <source>
        <dbReference type="ARBA" id="ARBA00022723"/>
    </source>
</evidence>
<evidence type="ECO:0000256" key="10">
    <source>
        <dbReference type="ARBA" id="ARBA00023125"/>
    </source>
</evidence>
<evidence type="ECO:0000256" key="2">
    <source>
        <dbReference type="ARBA" id="ARBA00022695"/>
    </source>
</evidence>
<dbReference type="InterPro" id="IPR000123">
    <property type="entry name" value="Reverse_transcriptase_msDNA"/>
</dbReference>
<dbReference type="InterPro" id="IPR042211">
    <property type="entry name" value="CRISPR-assoc_Cas1_N"/>
</dbReference>
<accession>A0A4R5U6I3</accession>
<dbReference type="GO" id="GO:0046872">
    <property type="term" value="F:metal ion binding"/>
    <property type="evidence" value="ECO:0007669"/>
    <property type="project" value="UniProtKB-UniRule"/>
</dbReference>
<reference evidence="16 17" key="1">
    <citation type="submission" date="2019-03" db="EMBL/GenBank/DDBJ databases">
        <title>Rhizobium sp. nov., an bacterium isolated from biocrust in Mu Us Desert.</title>
        <authorList>
            <person name="Lixiong L."/>
        </authorList>
    </citation>
    <scope>NUCLEOTIDE SEQUENCE [LARGE SCALE GENOMIC DNA]</scope>
    <source>
        <strain evidence="16 17">SPY-1</strain>
    </source>
</reference>
<dbReference type="GO" id="GO:0016787">
    <property type="term" value="F:hydrolase activity"/>
    <property type="evidence" value="ECO:0007669"/>
    <property type="project" value="UniProtKB-KW"/>
</dbReference>
<evidence type="ECO:0000259" key="15">
    <source>
        <dbReference type="PROSITE" id="PS50878"/>
    </source>
</evidence>
<evidence type="ECO:0000313" key="16">
    <source>
        <dbReference type="EMBL" id="TDK29831.1"/>
    </source>
</evidence>
<dbReference type="GO" id="GO:0043571">
    <property type="term" value="P:maintenance of CRISPR repeat elements"/>
    <property type="evidence" value="ECO:0007669"/>
    <property type="project" value="UniProtKB-UniRule"/>
</dbReference>
<sequence>MTVQEPQDLWQRVTSLEALQAAWHRVADNDGSAGGDGISIRDFGEHLFANLTELRVELLSGSYRSGAFRKVSVPKKKQGYRILTIPSVRDRIVHTSITNALTPLFEPLFEDGSFAYRPNRGVVHAVQRIETWRKRGFDIVIEADIVSYFDNIDQSILKEKVTSILSTMPGSAALLELLSRLLKEQGKVLGTPGQGIVQGSPLSPLLANLYLDALDEEIEAQGVKIVRFADDFVILCRSEKKAEKVLAHAVTILGQHNLRLHEDGTRIVSFDRGFDFIGYLFLRTLALKENAGPVAPAARPVKSEVTDEGIITLDSTGSRFDPGKRVLYVLDARHMLGVRNRSFSVRRDDGSELISIPHQRVGRIEIGPFPDFSRKALDLALEHGIEFSMLDGFGQTRGSASTSEGRRASLQLAQAKAILTDEMRLAFGRALVASRIRNQRTQLMRLNRTRQLDRAEAALEVMFRSLRKIDQQQSIEALRGIEGSASAAYWPAIGCMLSNQPVREFRRQRPAEDPLNAAINYLTAILERDTRAAIQSVGLHPGFGFLHASKDRHDGLIYDMMEPFRAALTEGIAIYLFNAHRLRPEMFLKGEQRPIEMNDDARRAIVGGYEAAVAKRINPSDGGAKLTWRAMILHQARGLANAVRQEDHTLFRPYIMEA</sequence>
<dbReference type="PANTHER" id="PTHR34353">
    <property type="entry name" value="CRISPR-ASSOCIATED ENDONUCLEASE CAS1 1"/>
    <property type="match status" value="1"/>
</dbReference>
<evidence type="ECO:0000256" key="7">
    <source>
        <dbReference type="ARBA" id="ARBA00022842"/>
    </source>
</evidence>
<evidence type="ECO:0000256" key="5">
    <source>
        <dbReference type="ARBA" id="ARBA00022759"/>
    </source>
</evidence>
<evidence type="ECO:0000313" key="17">
    <source>
        <dbReference type="Proteomes" id="UP000295238"/>
    </source>
</evidence>
<keyword evidence="1" id="KW-0808">Transferase</keyword>
<evidence type="ECO:0000256" key="13">
    <source>
        <dbReference type="ARBA" id="ARBA00038592"/>
    </source>
</evidence>
<dbReference type="PROSITE" id="PS50878">
    <property type="entry name" value="RT_POL"/>
    <property type="match status" value="1"/>
</dbReference>
<dbReference type="GO" id="GO:0003964">
    <property type="term" value="F:RNA-directed DNA polymerase activity"/>
    <property type="evidence" value="ECO:0007669"/>
    <property type="project" value="UniProtKB-KW"/>
</dbReference>
<evidence type="ECO:0000256" key="8">
    <source>
        <dbReference type="ARBA" id="ARBA00022918"/>
    </source>
</evidence>
<dbReference type="InterPro" id="IPR002729">
    <property type="entry name" value="CRISPR-assoc_Cas1"/>
</dbReference>
<dbReference type="InterPro" id="IPR043502">
    <property type="entry name" value="DNA/RNA_pol_sf"/>
</dbReference>
<evidence type="ECO:0000256" key="1">
    <source>
        <dbReference type="ARBA" id="ARBA00022679"/>
    </source>
</evidence>
<evidence type="ECO:0000256" key="3">
    <source>
        <dbReference type="ARBA" id="ARBA00022722"/>
    </source>
</evidence>
<feature type="domain" description="Reverse transcriptase" evidence="15">
    <location>
        <begin position="54"/>
        <end position="281"/>
    </location>
</feature>
<evidence type="ECO:0000256" key="6">
    <source>
        <dbReference type="ARBA" id="ARBA00022801"/>
    </source>
</evidence>
<dbReference type="PRINTS" id="PR00866">
    <property type="entry name" value="RNADNAPOLMS"/>
</dbReference>
<dbReference type="GO" id="GO:0003723">
    <property type="term" value="F:RNA binding"/>
    <property type="evidence" value="ECO:0007669"/>
    <property type="project" value="InterPro"/>
</dbReference>
<dbReference type="OrthoDB" id="9793236at2"/>
<comment type="cofactor">
    <cofactor evidence="14">
        <name>Mg(2+)</name>
        <dbReference type="ChEBI" id="CHEBI:18420"/>
    </cofactor>
    <cofactor evidence="14">
        <name>Mn(2+)</name>
        <dbReference type="ChEBI" id="CHEBI:29035"/>
    </cofactor>
</comment>
<evidence type="ECO:0000256" key="11">
    <source>
        <dbReference type="ARBA" id="ARBA00023211"/>
    </source>
</evidence>
<dbReference type="CDD" id="cd09634">
    <property type="entry name" value="Cas1_I-II-III"/>
    <property type="match status" value="1"/>
</dbReference>
<dbReference type="InterPro" id="IPR000477">
    <property type="entry name" value="RT_dom"/>
</dbReference>
<feature type="binding site" evidence="14">
    <location>
        <position position="547"/>
    </location>
    <ligand>
        <name>Mn(2+)</name>
        <dbReference type="ChEBI" id="CHEBI:29035"/>
    </ligand>
</feature>
<protein>
    <recommendedName>
        <fullName evidence="14">CRISPR-associated endonuclease Cas1</fullName>
        <ecNumber evidence="14">3.1.-.-</ecNumber>
    </recommendedName>
</protein>
<dbReference type="SUPFAM" id="SSF56672">
    <property type="entry name" value="DNA/RNA polymerases"/>
    <property type="match status" value="1"/>
</dbReference>
<dbReference type="PANTHER" id="PTHR34353:SF2">
    <property type="entry name" value="CRISPR-ASSOCIATED ENDONUCLEASE CAS1 1"/>
    <property type="match status" value="1"/>
</dbReference>
<keyword evidence="6 14" id="KW-0378">Hydrolase</keyword>
<dbReference type="RefSeq" id="WP_133318296.1">
    <property type="nucleotide sequence ID" value="NZ_SMTL01000009.1"/>
</dbReference>
<keyword evidence="9 14" id="KW-0051">Antiviral defense</keyword>
<proteinExistence type="inferred from homology"/>
<feature type="binding site" evidence="14">
    <location>
        <position position="482"/>
    </location>
    <ligand>
        <name>Mn(2+)</name>
        <dbReference type="ChEBI" id="CHEBI:29035"/>
    </ligand>
</feature>
<evidence type="ECO:0000256" key="9">
    <source>
        <dbReference type="ARBA" id="ARBA00023118"/>
    </source>
</evidence>
<keyword evidence="3 14" id="KW-0540">Nuclease</keyword>
<comment type="similarity">
    <text evidence="14">Belongs to the CRISPR-associated endonuclease Cas1 family.</text>
</comment>
<comment type="function">
    <text evidence="14">CRISPR (clustered regularly interspaced short palindromic repeat), is an adaptive immune system that provides protection against mobile genetic elements (viruses, transposable elements and conjugative plasmids). CRISPR clusters contain spacers, sequences complementary to antecedent mobile elements, and target invading nucleic acids. CRISPR clusters are transcribed and processed into CRISPR RNA (crRNA). Acts as a dsDNA endonuclease. Involved in the integration of spacer DNA into the CRISPR cassette.</text>
</comment>
<dbReference type="GO" id="GO:0003677">
    <property type="term" value="F:DNA binding"/>
    <property type="evidence" value="ECO:0007669"/>
    <property type="project" value="UniProtKB-KW"/>
</dbReference>
<name>A0A4R5U6I3_9HYPH</name>
<dbReference type="Proteomes" id="UP000295238">
    <property type="component" value="Unassembled WGS sequence"/>
</dbReference>
<dbReference type="InterPro" id="IPR042206">
    <property type="entry name" value="CRISPR-assoc_Cas1_C"/>
</dbReference>
<dbReference type="InterPro" id="IPR050646">
    <property type="entry name" value="Cas1"/>
</dbReference>
<keyword evidence="10 14" id="KW-0238">DNA-binding</keyword>
<keyword evidence="5 14" id="KW-0255">Endonuclease</keyword>
<dbReference type="Pfam" id="PF01867">
    <property type="entry name" value="Cas_Cas1"/>
    <property type="match status" value="1"/>
</dbReference>
<dbReference type="EC" id="3.1.-.-" evidence="14"/>
<keyword evidence="11 14" id="KW-0464">Manganese</keyword>
<dbReference type="CDD" id="cd01651">
    <property type="entry name" value="RT_G2_intron"/>
    <property type="match status" value="1"/>
</dbReference>
<evidence type="ECO:0000256" key="14">
    <source>
        <dbReference type="HAMAP-Rule" id="MF_01470"/>
    </source>
</evidence>
<gene>
    <name evidence="14 16" type="primary">cas1</name>
    <name evidence="16" type="ORF">E2F50_21760</name>
</gene>
<keyword evidence="7 14" id="KW-0460">Magnesium</keyword>
<dbReference type="GO" id="GO:0004519">
    <property type="term" value="F:endonuclease activity"/>
    <property type="evidence" value="ECO:0007669"/>
    <property type="project" value="UniProtKB-UniRule"/>
</dbReference>
<comment type="caution">
    <text evidence="16">The sequence shown here is derived from an EMBL/GenBank/DDBJ whole genome shotgun (WGS) entry which is preliminary data.</text>
</comment>
<dbReference type="EMBL" id="SMTL01000009">
    <property type="protein sequence ID" value="TDK29831.1"/>
    <property type="molecule type" value="Genomic_DNA"/>
</dbReference>
<organism evidence="16 17">
    <name type="scientific">Rhizobium deserti</name>
    <dbReference type="NCBI Taxonomy" id="2547961"/>
    <lineage>
        <taxon>Bacteria</taxon>
        <taxon>Pseudomonadati</taxon>
        <taxon>Pseudomonadota</taxon>
        <taxon>Alphaproteobacteria</taxon>
        <taxon>Hyphomicrobiales</taxon>
        <taxon>Rhizobiaceae</taxon>
        <taxon>Rhizobium/Agrobacterium group</taxon>
        <taxon>Rhizobium</taxon>
    </lineage>
</organism>
<keyword evidence="8" id="KW-0695">RNA-directed DNA polymerase</keyword>
<dbReference type="HAMAP" id="MF_01470">
    <property type="entry name" value="Cas1"/>
    <property type="match status" value="1"/>
</dbReference>
<dbReference type="AlphaFoldDB" id="A0A4R5U6I3"/>
<comment type="subunit">
    <text evidence="13 14">Homodimer, forms a heterotetramer with a Cas2 homodimer.</text>
</comment>
<dbReference type="Gene3D" id="3.100.10.20">
    <property type="entry name" value="CRISPR-associated endonuclease Cas1, N-terminal domain"/>
    <property type="match status" value="1"/>
</dbReference>
<dbReference type="GO" id="GO:0051607">
    <property type="term" value="P:defense response to virus"/>
    <property type="evidence" value="ECO:0007669"/>
    <property type="project" value="UniProtKB-UniRule"/>
</dbReference>
<feature type="binding site" evidence="14">
    <location>
        <position position="562"/>
    </location>
    <ligand>
        <name>Mn(2+)</name>
        <dbReference type="ChEBI" id="CHEBI:29035"/>
    </ligand>
</feature>
<keyword evidence="17" id="KW-1185">Reference proteome</keyword>
<dbReference type="Pfam" id="PF00078">
    <property type="entry name" value="RVT_1"/>
    <property type="match status" value="1"/>
</dbReference>